<gene>
    <name evidence="3" type="ORF">BHC54_01475</name>
</gene>
<dbReference type="Proteomes" id="UP000230202">
    <property type="component" value="Unassembled WGS sequence"/>
</dbReference>
<dbReference type="EMBL" id="MEIL01000016">
    <property type="protein sequence ID" value="PIT41447.1"/>
    <property type="molecule type" value="Genomic_DNA"/>
</dbReference>
<dbReference type="InterPro" id="IPR046980">
    <property type="entry name" value="KefG/KefF"/>
</dbReference>
<protein>
    <submittedName>
        <fullName evidence="3">NAD(P)H oxidoreductase</fullName>
    </submittedName>
</protein>
<dbReference type="SUPFAM" id="SSF52218">
    <property type="entry name" value="Flavoproteins"/>
    <property type="match status" value="1"/>
</dbReference>
<dbReference type="GO" id="GO:0010181">
    <property type="term" value="F:FMN binding"/>
    <property type="evidence" value="ECO:0007669"/>
    <property type="project" value="TreeGrafter"/>
</dbReference>
<dbReference type="PANTHER" id="PTHR47307">
    <property type="entry name" value="GLUTATHIONE-REGULATED POTASSIUM-EFFLUX SYSTEM ANCILLARY PROTEIN KEFG"/>
    <property type="match status" value="1"/>
</dbReference>
<organism evidence="3 4">
    <name type="scientific">Snodgrassella alvi</name>
    <dbReference type="NCBI Taxonomy" id="1196083"/>
    <lineage>
        <taxon>Bacteria</taxon>
        <taxon>Pseudomonadati</taxon>
        <taxon>Pseudomonadota</taxon>
        <taxon>Betaproteobacteria</taxon>
        <taxon>Neisseriales</taxon>
        <taxon>Neisseriaceae</taxon>
        <taxon>Snodgrassella</taxon>
    </lineage>
</organism>
<comment type="caution">
    <text evidence="3">The sequence shown here is derived from an EMBL/GenBank/DDBJ whole genome shotgun (WGS) entry which is preliminary data.</text>
</comment>
<reference evidence="3" key="1">
    <citation type="journal article" date="2017" name="MBio">
        <title>Type VI secretion-mediated competition in the bee gut microbiome.</title>
        <authorList>
            <person name="Steele M.I."/>
            <person name="Kwong W.K."/>
            <person name="Powell J.E."/>
            <person name="Whiteley M."/>
            <person name="Moran N.A."/>
        </authorList>
    </citation>
    <scope>NUCLEOTIDE SEQUENCE [LARGE SCALE GENOMIC DNA]</scope>
    <source>
        <strain evidence="3">WkB273</strain>
    </source>
</reference>
<feature type="domain" description="Flavodoxin-like fold" evidence="2">
    <location>
        <begin position="3"/>
        <end position="159"/>
    </location>
</feature>
<sequence>MKETLVVVAHPDLAFSKVNQCWINKLSVYADQVTIHDLYASYSSNVINAVSEQILIENHRNLILQFPIYWFNCPPLLKLWLDEVLTYGWAFGHNGLKLKNKKVGLAVSAGIRKSDYASEGRFHASLEDILKPFELTMNYVQANYQSVFAVYGANNEPEAGYGITQEEIDNSARDYIHWMKTSEMLK</sequence>
<dbReference type="PANTHER" id="PTHR47307:SF1">
    <property type="entry name" value="GLUTATHIONE-REGULATED POTASSIUM-EFFLUX SYSTEM ANCILLARY PROTEIN KEFG"/>
    <property type="match status" value="1"/>
</dbReference>
<accession>A0A2N9X9C5</accession>
<dbReference type="RefSeq" id="WP_100151537.1">
    <property type="nucleotide sequence ID" value="NZ_MEIL01000016.1"/>
</dbReference>
<dbReference type="Gene3D" id="3.40.50.360">
    <property type="match status" value="1"/>
</dbReference>
<keyword evidence="4" id="KW-1185">Reference proteome</keyword>
<dbReference type="GO" id="GO:0003955">
    <property type="term" value="F:NAD(P)H dehydrogenase (quinone) activity"/>
    <property type="evidence" value="ECO:0007669"/>
    <property type="project" value="TreeGrafter"/>
</dbReference>
<evidence type="ECO:0000313" key="4">
    <source>
        <dbReference type="Proteomes" id="UP000230202"/>
    </source>
</evidence>
<proteinExistence type="predicted"/>
<dbReference type="Pfam" id="PF02525">
    <property type="entry name" value="Flavodoxin_2"/>
    <property type="match status" value="1"/>
</dbReference>
<dbReference type="AlphaFoldDB" id="A0A2N9X9C5"/>
<keyword evidence="1" id="KW-0560">Oxidoreductase</keyword>
<evidence type="ECO:0000256" key="1">
    <source>
        <dbReference type="ARBA" id="ARBA00023002"/>
    </source>
</evidence>
<evidence type="ECO:0000313" key="3">
    <source>
        <dbReference type="EMBL" id="PIT41447.1"/>
    </source>
</evidence>
<dbReference type="InterPro" id="IPR029039">
    <property type="entry name" value="Flavoprotein-like_sf"/>
</dbReference>
<dbReference type="GO" id="GO:0009055">
    <property type="term" value="F:electron transfer activity"/>
    <property type="evidence" value="ECO:0007669"/>
    <property type="project" value="TreeGrafter"/>
</dbReference>
<evidence type="ECO:0000259" key="2">
    <source>
        <dbReference type="Pfam" id="PF02525"/>
    </source>
</evidence>
<dbReference type="InterPro" id="IPR003680">
    <property type="entry name" value="Flavodoxin_fold"/>
</dbReference>
<name>A0A2N9X9C5_9NEIS</name>